<dbReference type="EMBL" id="JASDAP010000017">
    <property type="protein sequence ID" value="KAK1888685.1"/>
    <property type="molecule type" value="Genomic_DNA"/>
</dbReference>
<organism evidence="1 2">
    <name type="scientific">Dissostichus eleginoides</name>
    <name type="common">Patagonian toothfish</name>
    <name type="synonym">Dissostichus amissus</name>
    <dbReference type="NCBI Taxonomy" id="100907"/>
    <lineage>
        <taxon>Eukaryota</taxon>
        <taxon>Metazoa</taxon>
        <taxon>Chordata</taxon>
        <taxon>Craniata</taxon>
        <taxon>Vertebrata</taxon>
        <taxon>Euteleostomi</taxon>
        <taxon>Actinopterygii</taxon>
        <taxon>Neopterygii</taxon>
        <taxon>Teleostei</taxon>
        <taxon>Neoteleostei</taxon>
        <taxon>Acanthomorphata</taxon>
        <taxon>Eupercaria</taxon>
        <taxon>Perciformes</taxon>
        <taxon>Notothenioidei</taxon>
        <taxon>Nototheniidae</taxon>
        <taxon>Dissostichus</taxon>
    </lineage>
</organism>
<dbReference type="Proteomes" id="UP001228049">
    <property type="component" value="Unassembled WGS sequence"/>
</dbReference>
<keyword evidence="2" id="KW-1185">Reference proteome</keyword>
<accession>A0AAD9BRB1</accession>
<dbReference type="AlphaFoldDB" id="A0AAD9BRB1"/>
<gene>
    <name evidence="1" type="ORF">KUDE01_013365</name>
</gene>
<evidence type="ECO:0000313" key="2">
    <source>
        <dbReference type="Proteomes" id="UP001228049"/>
    </source>
</evidence>
<name>A0AAD9BRB1_DISEL</name>
<reference evidence="1" key="1">
    <citation type="submission" date="2023-04" db="EMBL/GenBank/DDBJ databases">
        <title>Chromosome-level genome of Chaenocephalus aceratus.</title>
        <authorList>
            <person name="Park H."/>
        </authorList>
    </citation>
    <scope>NUCLEOTIDE SEQUENCE</scope>
    <source>
        <strain evidence="1">DE</strain>
        <tissue evidence="1">Muscle</tissue>
    </source>
</reference>
<comment type="caution">
    <text evidence="1">The sequence shown here is derived from an EMBL/GenBank/DDBJ whole genome shotgun (WGS) entry which is preliminary data.</text>
</comment>
<sequence>MHDGQQLAHPHRGYACHLTTHPDLAVAEDIRHKVPPQLRHLNEIQDVTQSPVDSCMSPSSLGFRTRCCVVFAQSPDRSPGRRQY</sequence>
<proteinExistence type="predicted"/>
<protein>
    <submittedName>
        <fullName evidence="1">Light-independent protochlorophyllide reductase subunit B</fullName>
    </submittedName>
</protein>
<evidence type="ECO:0000313" key="1">
    <source>
        <dbReference type="EMBL" id="KAK1888685.1"/>
    </source>
</evidence>